<dbReference type="PANTHER" id="PTHR10000">
    <property type="entry name" value="PHOSPHOSERINE PHOSPHATASE"/>
    <property type="match status" value="1"/>
</dbReference>
<protein>
    <submittedName>
        <fullName evidence="1">Haloacid dehalogenase-like hydrolase</fullName>
    </submittedName>
</protein>
<keyword evidence="1" id="KW-0378">Hydrolase</keyword>
<dbReference type="InterPro" id="IPR006379">
    <property type="entry name" value="HAD-SF_hydro_IIB"/>
</dbReference>
<dbReference type="GO" id="GO:0000287">
    <property type="term" value="F:magnesium ion binding"/>
    <property type="evidence" value="ECO:0007669"/>
    <property type="project" value="TreeGrafter"/>
</dbReference>
<dbReference type="Gene3D" id="3.30.1240.10">
    <property type="match status" value="1"/>
</dbReference>
<sequence length="269" mass="30319">MKQTYRLLVLDLDGTLTNSKKEITPRNLKALIRLQQNGTRLVLASGRPTYGIAPLADQLEMREYSGYILSYNGGEIIDWSTGEMLYKNLLPDEVLPILYKTAVQNNQAILTYDNEYILTENPEDKYVLKEAFLNKMKIRPVENFLESIPRPIPKCLIVGEPAQLMQTEAELSLKLQRTISVYRSEPYFLELVPLGIDKARSLAVLLEKLKMTREEMVAMGDGYNDLSMIEFAGMGVAMANAQEPVKQAADYITLSNDEDGVAAAIEKLF</sequence>
<dbReference type="GO" id="GO:0005829">
    <property type="term" value="C:cytosol"/>
    <property type="evidence" value="ECO:0007669"/>
    <property type="project" value="TreeGrafter"/>
</dbReference>
<dbReference type="InterPro" id="IPR036412">
    <property type="entry name" value="HAD-like_sf"/>
</dbReference>
<dbReference type="SFLD" id="SFLDS00003">
    <property type="entry name" value="Haloacid_Dehalogenase"/>
    <property type="match status" value="1"/>
</dbReference>
<dbReference type="GO" id="GO:0016791">
    <property type="term" value="F:phosphatase activity"/>
    <property type="evidence" value="ECO:0007669"/>
    <property type="project" value="TreeGrafter"/>
</dbReference>
<dbReference type="PRINTS" id="PR00119">
    <property type="entry name" value="CATATPASE"/>
</dbReference>
<dbReference type="SFLD" id="SFLDG01140">
    <property type="entry name" value="C2.B:_Phosphomannomutase_and_P"/>
    <property type="match status" value="1"/>
</dbReference>
<dbReference type="SFLD" id="SFLDG01144">
    <property type="entry name" value="C2.B.4:_PGP_Like"/>
    <property type="match status" value="1"/>
</dbReference>
<dbReference type="EMBL" id="AMCI01000153">
    <property type="protein sequence ID" value="EJX10581.1"/>
    <property type="molecule type" value="Genomic_DNA"/>
</dbReference>
<comment type="caution">
    <text evidence="1">The sequence shown here is derived from an EMBL/GenBank/DDBJ whole genome shotgun (WGS) entry which is preliminary data.</text>
</comment>
<dbReference type="PANTHER" id="PTHR10000:SF8">
    <property type="entry name" value="HAD SUPERFAMILY HYDROLASE-LIKE, TYPE 3"/>
    <property type="match status" value="1"/>
</dbReference>
<evidence type="ECO:0000313" key="1">
    <source>
        <dbReference type="EMBL" id="EJX10581.1"/>
    </source>
</evidence>
<dbReference type="NCBIfam" id="TIGR01484">
    <property type="entry name" value="HAD-SF-IIB"/>
    <property type="match status" value="1"/>
</dbReference>
<reference evidence="1" key="1">
    <citation type="journal article" date="2012" name="PLoS ONE">
        <title>Gene sets for utilization of primary and secondary nutrition supplies in the distal gut of endangered iberian lynx.</title>
        <authorList>
            <person name="Alcaide M."/>
            <person name="Messina E."/>
            <person name="Richter M."/>
            <person name="Bargiela R."/>
            <person name="Peplies J."/>
            <person name="Huws S.A."/>
            <person name="Newbold C.J."/>
            <person name="Golyshin P.N."/>
            <person name="Simon M.A."/>
            <person name="Lopez G."/>
            <person name="Yakimov M.M."/>
            <person name="Ferrer M."/>
        </authorList>
    </citation>
    <scope>NUCLEOTIDE SEQUENCE</scope>
</reference>
<dbReference type="CDD" id="cd07516">
    <property type="entry name" value="HAD_Pase"/>
    <property type="match status" value="1"/>
</dbReference>
<proteinExistence type="predicted"/>
<dbReference type="PROSITE" id="PS01229">
    <property type="entry name" value="COF_2"/>
    <property type="match status" value="1"/>
</dbReference>
<dbReference type="SUPFAM" id="SSF56784">
    <property type="entry name" value="HAD-like"/>
    <property type="match status" value="1"/>
</dbReference>
<name>J9DCB9_9ZZZZ</name>
<dbReference type="InterPro" id="IPR000150">
    <property type="entry name" value="Cof"/>
</dbReference>
<dbReference type="AlphaFoldDB" id="J9DCB9"/>
<dbReference type="Gene3D" id="3.40.50.1000">
    <property type="entry name" value="HAD superfamily/HAD-like"/>
    <property type="match status" value="1"/>
</dbReference>
<organism evidence="1">
    <name type="scientific">gut metagenome</name>
    <dbReference type="NCBI Taxonomy" id="749906"/>
    <lineage>
        <taxon>unclassified sequences</taxon>
        <taxon>metagenomes</taxon>
        <taxon>organismal metagenomes</taxon>
    </lineage>
</organism>
<dbReference type="InterPro" id="IPR023214">
    <property type="entry name" value="HAD_sf"/>
</dbReference>
<gene>
    <name evidence="1" type="ORF">EVA_00930</name>
</gene>
<dbReference type="Pfam" id="PF08282">
    <property type="entry name" value="Hydrolase_3"/>
    <property type="match status" value="1"/>
</dbReference>
<accession>J9DCB9</accession>
<dbReference type="NCBIfam" id="TIGR00099">
    <property type="entry name" value="Cof-subfamily"/>
    <property type="match status" value="1"/>
</dbReference>